<name>A0A8S9ZBQ7_9BILA</name>
<proteinExistence type="predicted"/>
<accession>A0A8S9ZBQ7</accession>
<comment type="caution">
    <text evidence="1">The sequence shown here is derived from an EMBL/GenBank/DDBJ whole genome shotgun (WGS) entry which is preliminary data.</text>
</comment>
<dbReference type="AlphaFoldDB" id="A0A8S9ZBQ7"/>
<gene>
    <name evidence="1" type="ORF">Mgra_00009639</name>
</gene>
<organism evidence="1 2">
    <name type="scientific">Meloidogyne graminicola</name>
    <dbReference type="NCBI Taxonomy" id="189291"/>
    <lineage>
        <taxon>Eukaryota</taxon>
        <taxon>Metazoa</taxon>
        <taxon>Ecdysozoa</taxon>
        <taxon>Nematoda</taxon>
        <taxon>Chromadorea</taxon>
        <taxon>Rhabditida</taxon>
        <taxon>Tylenchina</taxon>
        <taxon>Tylenchomorpha</taxon>
        <taxon>Tylenchoidea</taxon>
        <taxon>Meloidogynidae</taxon>
        <taxon>Meloidogyninae</taxon>
        <taxon>Meloidogyne</taxon>
    </lineage>
</organism>
<dbReference type="EMBL" id="JABEBT010000170">
    <property type="protein sequence ID" value="KAF7627097.1"/>
    <property type="molecule type" value="Genomic_DNA"/>
</dbReference>
<reference evidence="1" key="1">
    <citation type="journal article" date="2020" name="Ecol. Evol.">
        <title>Genome structure and content of the rice root-knot nematode (Meloidogyne graminicola).</title>
        <authorList>
            <person name="Phan N.T."/>
            <person name="Danchin E.G.J."/>
            <person name="Klopp C."/>
            <person name="Perfus-Barbeoch L."/>
            <person name="Kozlowski D.K."/>
            <person name="Koutsovoulos G.D."/>
            <person name="Lopez-Roques C."/>
            <person name="Bouchez O."/>
            <person name="Zahm M."/>
            <person name="Besnard G."/>
            <person name="Bellafiore S."/>
        </authorList>
    </citation>
    <scope>NUCLEOTIDE SEQUENCE</scope>
    <source>
        <strain evidence="1">VN-18</strain>
    </source>
</reference>
<feature type="non-terminal residue" evidence="1">
    <location>
        <position position="1"/>
    </location>
</feature>
<sequence>LLFLIKLIIIVEGRQDNGFILLTDKVNTQHKLHYVNMDQCMLQPEQEEIGSYGLIFEKPNGYLCDEILICYPSQLVRNSSNGMISAILYRLRKARKTNVTIQCENKREEFCNKLENKDECRAGQPGSIVWHGIKIKTEYNEYKLEGII</sequence>
<evidence type="ECO:0000313" key="1">
    <source>
        <dbReference type="EMBL" id="KAF7627097.1"/>
    </source>
</evidence>
<evidence type="ECO:0000313" key="2">
    <source>
        <dbReference type="Proteomes" id="UP000605970"/>
    </source>
</evidence>
<dbReference type="Proteomes" id="UP000605970">
    <property type="component" value="Unassembled WGS sequence"/>
</dbReference>
<keyword evidence="2" id="KW-1185">Reference proteome</keyword>
<dbReference type="OrthoDB" id="5889994at2759"/>
<protein>
    <submittedName>
        <fullName evidence="1">Uncharacterized protein</fullName>
    </submittedName>
</protein>